<sequence>MSLTGQCAETIQETIGAHYTLILNQKENENGVSNYIWAVSQQIVFKGNILPESPRAINEEVAQRRFIQFGYNQILFNSFQIITLLITLVWTSILLYS</sequence>
<organism evidence="2">
    <name type="scientific">Citrobacter rodentium</name>
    <dbReference type="NCBI Taxonomy" id="67825"/>
    <lineage>
        <taxon>Bacteria</taxon>
        <taxon>Pseudomonadati</taxon>
        <taxon>Pseudomonadota</taxon>
        <taxon>Gammaproteobacteria</taxon>
        <taxon>Enterobacterales</taxon>
        <taxon>Enterobacteriaceae</taxon>
        <taxon>Citrobacter</taxon>
    </lineage>
</organism>
<reference evidence="2" key="1">
    <citation type="submission" date="2019-03" db="EMBL/GenBank/DDBJ databases">
        <title>Complete genome sequence of enteropathogenic Citrobacter rodentium strain DBS100.</title>
        <authorList>
            <person name="Popov G."/>
            <person name="Fiebig A."/>
            <person name="Shideler S."/>
            <person name="Coombes B."/>
            <person name="Savchenko A."/>
        </authorList>
    </citation>
    <scope>NUCLEOTIDE SEQUENCE</scope>
    <source>
        <strain evidence="2">DBS100</strain>
    </source>
</reference>
<accession>A0A482PJW1</accession>
<keyword evidence="1" id="KW-0472">Membrane</keyword>
<feature type="transmembrane region" description="Helical" evidence="1">
    <location>
        <begin position="74"/>
        <end position="96"/>
    </location>
</feature>
<dbReference type="AlphaFoldDB" id="A0A482PJW1"/>
<dbReference type="EMBL" id="CP038008">
    <property type="protein sequence ID" value="QBY27974.1"/>
    <property type="molecule type" value="Genomic_DNA"/>
</dbReference>
<evidence type="ECO:0000313" key="2">
    <source>
        <dbReference type="EMBL" id="QBY27974.1"/>
    </source>
</evidence>
<name>A0A482PJW1_CITRO</name>
<gene>
    <name evidence="2" type="ORF">E2R62_03370</name>
</gene>
<keyword evidence="1" id="KW-1133">Transmembrane helix</keyword>
<dbReference type="RefSeq" id="WP_024132640.1">
    <property type="nucleotide sequence ID" value="NZ_CAJTBI010000021.1"/>
</dbReference>
<proteinExistence type="predicted"/>
<evidence type="ECO:0000256" key="1">
    <source>
        <dbReference type="SAM" id="Phobius"/>
    </source>
</evidence>
<protein>
    <submittedName>
        <fullName evidence="2">Uncharacterized protein</fullName>
    </submittedName>
</protein>
<keyword evidence="1" id="KW-0812">Transmembrane</keyword>